<dbReference type="EMBL" id="CP013011">
    <property type="protein sequence ID" value="ALL01950.1"/>
    <property type="molecule type" value="Genomic_DNA"/>
</dbReference>
<dbReference type="STRING" id="1273541.Pyrde_1907"/>
<reference evidence="1 2" key="1">
    <citation type="submission" date="2015-10" db="EMBL/GenBank/DDBJ databases">
        <title>Complete genome sequence of hyperthermophilic archaeon Pyrodictium delaneyi Su06.</title>
        <authorList>
            <person name="Jung J.-H."/>
            <person name="Lin J."/>
            <person name="Holden J.F."/>
            <person name="Park C.-S."/>
        </authorList>
    </citation>
    <scope>NUCLEOTIDE SEQUENCE [LARGE SCALE GENOMIC DNA]</scope>
    <source>
        <strain evidence="1 2">Su06</strain>
    </source>
</reference>
<dbReference type="GeneID" id="26100247"/>
<dbReference type="AlphaFoldDB" id="A0A0P0N5F6"/>
<evidence type="ECO:0000313" key="2">
    <source>
        <dbReference type="Proteomes" id="UP000058613"/>
    </source>
</evidence>
<dbReference type="KEGG" id="pdl:Pyrde_1907"/>
<name>A0A0P0N5F6_9CREN</name>
<evidence type="ECO:0000313" key="1">
    <source>
        <dbReference type="EMBL" id="ALL01950.1"/>
    </source>
</evidence>
<dbReference type="Proteomes" id="UP000058613">
    <property type="component" value="Chromosome"/>
</dbReference>
<gene>
    <name evidence="1" type="ORF">Pyrde_1907</name>
</gene>
<accession>A0A0P0N5F6</accession>
<organism evidence="1 2">
    <name type="scientific">Pyrodictium delaneyi</name>
    <dbReference type="NCBI Taxonomy" id="1273541"/>
    <lineage>
        <taxon>Archaea</taxon>
        <taxon>Thermoproteota</taxon>
        <taxon>Thermoprotei</taxon>
        <taxon>Desulfurococcales</taxon>
        <taxon>Pyrodictiaceae</taxon>
        <taxon>Pyrodictium</taxon>
    </lineage>
</organism>
<proteinExistence type="predicted"/>
<sequence>MSLTSRELLHEIEKLLVSRLRRLDPQLGSLALNAYAREIVWWYKQYQLMGFQLEWNAKRQRFKCLENDEGCRLAEEHLNYLLLMGRAETVPRLSTLDQLLLSVPVGEESEKRKTLRIGPRRRHEDKEEEVIEEF</sequence>
<protein>
    <submittedName>
        <fullName evidence="1">Uncharacterized protein</fullName>
    </submittedName>
</protein>
<dbReference type="RefSeq" id="WP_055410292.1">
    <property type="nucleotide sequence ID" value="NZ_CP013011.1"/>
</dbReference>